<protein>
    <submittedName>
        <fullName evidence="1">Uncharacterized protein</fullName>
    </submittedName>
</protein>
<name>A0A2I0KLN9_PUNGR</name>
<gene>
    <name evidence="1" type="ORF">CRG98_010458</name>
</gene>
<sequence>MARVSWTPKGPLKVVEGRVWIVGGPLRDDGTTRLSRGRKERPRNWEDHLGGLVLDCFGTAVGGLQVVKWTLEMDSGGTDQCGAGGIEVKLGEEAGQRDCAAGGGLIHGSHKGWKGVGEARVSDGRAFEVHGSNGRRIGNEIRMIFGKQSEAHSLVLVTLGCGQTCLRVPLICLWSGSLRSPIRKAVCERLGVPQLR</sequence>
<dbReference type="AlphaFoldDB" id="A0A2I0KLN9"/>
<organism evidence="1 2">
    <name type="scientific">Punica granatum</name>
    <name type="common">Pomegranate</name>
    <dbReference type="NCBI Taxonomy" id="22663"/>
    <lineage>
        <taxon>Eukaryota</taxon>
        <taxon>Viridiplantae</taxon>
        <taxon>Streptophyta</taxon>
        <taxon>Embryophyta</taxon>
        <taxon>Tracheophyta</taxon>
        <taxon>Spermatophyta</taxon>
        <taxon>Magnoliopsida</taxon>
        <taxon>eudicotyledons</taxon>
        <taxon>Gunneridae</taxon>
        <taxon>Pentapetalae</taxon>
        <taxon>rosids</taxon>
        <taxon>malvids</taxon>
        <taxon>Myrtales</taxon>
        <taxon>Lythraceae</taxon>
        <taxon>Punica</taxon>
    </lineage>
</organism>
<evidence type="ECO:0000313" key="2">
    <source>
        <dbReference type="Proteomes" id="UP000233551"/>
    </source>
</evidence>
<evidence type="ECO:0000313" key="1">
    <source>
        <dbReference type="EMBL" id="PKI69143.1"/>
    </source>
</evidence>
<keyword evidence="2" id="KW-1185">Reference proteome</keyword>
<dbReference type="Proteomes" id="UP000233551">
    <property type="component" value="Unassembled WGS sequence"/>
</dbReference>
<accession>A0A2I0KLN9</accession>
<dbReference type="EMBL" id="PGOL01000521">
    <property type="protein sequence ID" value="PKI69143.1"/>
    <property type="molecule type" value="Genomic_DNA"/>
</dbReference>
<comment type="caution">
    <text evidence="1">The sequence shown here is derived from an EMBL/GenBank/DDBJ whole genome shotgun (WGS) entry which is preliminary data.</text>
</comment>
<reference evidence="1 2" key="1">
    <citation type="submission" date="2017-11" db="EMBL/GenBank/DDBJ databases">
        <title>De-novo sequencing of pomegranate (Punica granatum L.) genome.</title>
        <authorList>
            <person name="Akparov Z."/>
            <person name="Amiraslanov A."/>
            <person name="Hajiyeva S."/>
            <person name="Abbasov M."/>
            <person name="Kaur K."/>
            <person name="Hamwieh A."/>
            <person name="Solovyev V."/>
            <person name="Salamov A."/>
            <person name="Braich B."/>
            <person name="Kosarev P."/>
            <person name="Mahmoud A."/>
            <person name="Hajiyev E."/>
            <person name="Babayeva S."/>
            <person name="Izzatullayeva V."/>
            <person name="Mammadov A."/>
            <person name="Mammadov A."/>
            <person name="Sharifova S."/>
            <person name="Ojaghi J."/>
            <person name="Eynullazada K."/>
            <person name="Bayramov B."/>
            <person name="Abdulazimova A."/>
            <person name="Shahmuradov I."/>
        </authorList>
    </citation>
    <scope>NUCLEOTIDE SEQUENCE [LARGE SCALE GENOMIC DNA]</scope>
    <source>
        <strain evidence="2">cv. AG2017</strain>
        <tissue evidence="1">Leaf</tissue>
    </source>
</reference>
<proteinExistence type="predicted"/>